<reference evidence="3 4" key="1">
    <citation type="submission" date="2019-06" db="EMBL/GenBank/DDBJ databases">
        <title>Persicimonas caeni gen. nov., sp. nov., a predatory bacterium isolated from solar saltern.</title>
        <authorList>
            <person name="Wang S."/>
        </authorList>
    </citation>
    <scope>NUCLEOTIDE SEQUENCE [LARGE SCALE GENOMIC DNA]</scope>
    <source>
        <strain evidence="3 4">YN101</strain>
    </source>
</reference>
<accession>A0A5B8Y6Y1</accession>
<evidence type="ECO:0008006" key="5">
    <source>
        <dbReference type="Google" id="ProtNLM"/>
    </source>
</evidence>
<feature type="signal peptide" evidence="2">
    <location>
        <begin position="1"/>
        <end position="22"/>
    </location>
</feature>
<sequence>MKRLTRLTFVALMMAASGTAVMSVPSVAVAQDTESKLEGMLKQATEDYDVLMIGDAKNKLQNAIGLAQSEGISSPVVAELYVMLAIVEFAEGRDEAKAKERFVSALGHDYDVSIPPHYKNPSLEKAMAQARQQVPEPKDDSGSEQGQGNAQAGSGKFEHTPPATAKAGEPLELEAFVPADMPVYRVFVLHRRFGENEFEKLEMKPTGTTRFAVEIPAEQVRTSQIEYYIEAVDRAGNVIGQAGTQTSPMNTTVLGSSDDQKVVDGQGKGKGQGGGGGTEEPEVPADASGHKVYVMVTGGSGLGFLPGGNPTAHPERAVSGGLAPAFGHGMLDAGYMITDNAHLGMYFRWQFSPPQDFSRIPAESKGGNSFLDTKDECFGLGMPGDCLLGFKYRWFFKDISRFRMYSSTGAGIGRVRHWLRLKESYYLEDGQTPAPQCEGKDRVEDPVVGDFCYVRDTVRPGWAHFGVGAGAMWPVHENVELAADGYLIVLVPETGINFDLNLGLNFRF</sequence>
<dbReference type="AlphaFoldDB" id="A0A4Y6PUR3"/>
<proteinExistence type="predicted"/>
<feature type="chain" id="PRO_5030106483" description="Tetratricopeptide repeat protein" evidence="2">
    <location>
        <begin position="23"/>
        <end position="508"/>
    </location>
</feature>
<dbReference type="RefSeq" id="WP_141198227.1">
    <property type="nucleotide sequence ID" value="NZ_CP041186.1"/>
</dbReference>
<gene>
    <name evidence="3" type="ORF">FIV42_13610</name>
</gene>
<evidence type="ECO:0000313" key="3">
    <source>
        <dbReference type="EMBL" id="QDG51747.1"/>
    </source>
</evidence>
<evidence type="ECO:0000256" key="1">
    <source>
        <dbReference type="SAM" id="MobiDB-lite"/>
    </source>
</evidence>
<accession>A0A4Y6PUR3</accession>
<keyword evidence="2" id="KW-0732">Signal</keyword>
<evidence type="ECO:0000256" key="2">
    <source>
        <dbReference type="SAM" id="SignalP"/>
    </source>
</evidence>
<protein>
    <recommendedName>
        <fullName evidence="5">Tetratricopeptide repeat protein</fullName>
    </recommendedName>
</protein>
<feature type="region of interest" description="Disordered" evidence="1">
    <location>
        <begin position="242"/>
        <end position="285"/>
    </location>
</feature>
<dbReference type="OrthoDB" id="5525811at2"/>
<name>A0A4Y6PUR3_PERCE</name>
<evidence type="ECO:0000313" key="4">
    <source>
        <dbReference type="Proteomes" id="UP000315995"/>
    </source>
</evidence>
<feature type="compositionally biased region" description="Polar residues" evidence="1">
    <location>
        <begin position="143"/>
        <end position="152"/>
    </location>
</feature>
<feature type="compositionally biased region" description="Polar residues" evidence="1">
    <location>
        <begin position="242"/>
        <end position="257"/>
    </location>
</feature>
<dbReference type="EMBL" id="CP041186">
    <property type="protein sequence ID" value="QDG51747.1"/>
    <property type="molecule type" value="Genomic_DNA"/>
</dbReference>
<organism evidence="3 4">
    <name type="scientific">Persicimonas caeni</name>
    <dbReference type="NCBI Taxonomy" id="2292766"/>
    <lineage>
        <taxon>Bacteria</taxon>
        <taxon>Deltaproteobacteria</taxon>
        <taxon>Bradymonadales</taxon>
        <taxon>Bradymonadaceae</taxon>
        <taxon>Persicimonas</taxon>
    </lineage>
</organism>
<keyword evidence="4" id="KW-1185">Reference proteome</keyword>
<feature type="region of interest" description="Disordered" evidence="1">
    <location>
        <begin position="126"/>
        <end position="164"/>
    </location>
</feature>
<dbReference type="Proteomes" id="UP000315995">
    <property type="component" value="Chromosome"/>
</dbReference>
<feature type="compositionally biased region" description="Gly residues" evidence="1">
    <location>
        <begin position="266"/>
        <end position="278"/>
    </location>
</feature>